<organism evidence="1 2">
    <name type="scientific">Nocardia camponoti</name>
    <dbReference type="NCBI Taxonomy" id="1616106"/>
    <lineage>
        <taxon>Bacteria</taxon>
        <taxon>Bacillati</taxon>
        <taxon>Actinomycetota</taxon>
        <taxon>Actinomycetes</taxon>
        <taxon>Mycobacteriales</taxon>
        <taxon>Nocardiaceae</taxon>
        <taxon>Nocardia</taxon>
    </lineage>
</organism>
<comment type="caution">
    <text evidence="1">The sequence shown here is derived from an EMBL/GenBank/DDBJ whole genome shotgun (WGS) entry which is preliminary data.</text>
</comment>
<dbReference type="Pfam" id="PF05834">
    <property type="entry name" value="Lycopene_cycl"/>
    <property type="match status" value="1"/>
</dbReference>
<dbReference type="AlphaFoldDB" id="A0A917QAB1"/>
<dbReference type="RefSeq" id="WP_188827380.1">
    <property type="nucleotide sequence ID" value="NZ_BMMW01000001.1"/>
</dbReference>
<dbReference type="Proteomes" id="UP000612956">
    <property type="component" value="Unassembled WGS sequence"/>
</dbReference>
<evidence type="ECO:0000313" key="2">
    <source>
        <dbReference type="Proteomes" id="UP000612956"/>
    </source>
</evidence>
<dbReference type="EMBL" id="BMMW01000001">
    <property type="protein sequence ID" value="GGK38786.1"/>
    <property type="molecule type" value="Genomic_DNA"/>
</dbReference>
<dbReference type="Gene3D" id="3.40.50.720">
    <property type="entry name" value="NAD(P)-binding Rossmann-like Domain"/>
    <property type="match status" value="1"/>
</dbReference>
<protein>
    <submittedName>
        <fullName evidence="1">Carotenoid cyclase</fullName>
    </submittedName>
</protein>
<dbReference type="SUPFAM" id="SSF51905">
    <property type="entry name" value="FAD/NAD(P)-binding domain"/>
    <property type="match status" value="1"/>
</dbReference>
<sequence>MRAELIVCGLGPAGRALAHRALARGRRVTVIDPHPDRAWTATYGAWADDLPAWLDPRVVATSTKPVAYARQRWTIDRDYQMFDTEALRASLSLTGARVVADRVIGLDADTVRTAGGQTFTGQVVDARGLPRSPRHAEQTAYGVVLPRGDHETVFMDWRDDNGALDEPPSFLYAVPLTRDTMLFEETCLAGLPALDPSVLRARLEHRLRGRGIDADSASTVERVRFRVDGGRRGAFGAAGGFTHPATGYSVATSLALADPFLDGVNLWSPRARAVTALRRAGLRTLLRLRPDQVPAFFDLFFALPPDTQRAYLSGYDDLAGTVAAMRALFAAAPLSLRTTMATASARISRGHR</sequence>
<reference evidence="1" key="2">
    <citation type="submission" date="2020-09" db="EMBL/GenBank/DDBJ databases">
        <authorList>
            <person name="Sun Q."/>
            <person name="Zhou Y."/>
        </authorList>
    </citation>
    <scope>NUCLEOTIDE SEQUENCE</scope>
    <source>
        <strain evidence="1">CGMCC 4.7278</strain>
    </source>
</reference>
<gene>
    <name evidence="1" type="ORF">GCM10011591_08120</name>
</gene>
<dbReference type="PANTHER" id="PTHR39757">
    <property type="match status" value="1"/>
</dbReference>
<keyword evidence="2" id="KW-1185">Reference proteome</keyword>
<name>A0A917QAB1_9NOCA</name>
<accession>A0A917QAB1</accession>
<reference evidence="1" key="1">
    <citation type="journal article" date="2014" name="Int. J. Syst. Evol. Microbiol.">
        <title>Complete genome sequence of Corynebacterium casei LMG S-19264T (=DSM 44701T), isolated from a smear-ripened cheese.</title>
        <authorList>
            <consortium name="US DOE Joint Genome Institute (JGI-PGF)"/>
            <person name="Walter F."/>
            <person name="Albersmeier A."/>
            <person name="Kalinowski J."/>
            <person name="Ruckert C."/>
        </authorList>
    </citation>
    <scope>NUCLEOTIDE SEQUENCE</scope>
    <source>
        <strain evidence="1">CGMCC 4.7278</strain>
    </source>
</reference>
<proteinExistence type="predicted"/>
<evidence type="ECO:0000313" key="1">
    <source>
        <dbReference type="EMBL" id="GGK38786.1"/>
    </source>
</evidence>
<dbReference type="PANTHER" id="PTHR39757:SF5">
    <property type="entry name" value="OS02G0190600 PROTEIN"/>
    <property type="match status" value="1"/>
</dbReference>
<dbReference type="InterPro" id="IPR036188">
    <property type="entry name" value="FAD/NAD-bd_sf"/>
</dbReference>